<evidence type="ECO:0000313" key="9">
    <source>
        <dbReference type="EMBL" id="PAE88131.1"/>
    </source>
</evidence>
<comment type="subcellular location">
    <subcellularLocation>
        <location evidence="1">Cell membrane</location>
        <topology evidence="1">Peripheral membrane protein</topology>
    </subcellularLocation>
</comment>
<feature type="domain" description="AAA+ ATPase" evidence="8">
    <location>
        <begin position="40"/>
        <end position="215"/>
    </location>
</feature>
<evidence type="ECO:0000256" key="6">
    <source>
        <dbReference type="ARBA" id="ARBA00023065"/>
    </source>
</evidence>
<dbReference type="PANTHER" id="PTHR42771:SF2">
    <property type="entry name" value="IRON(3+)-HYDROXAMATE IMPORT ATP-BINDING PROTEIN FHUC"/>
    <property type="match status" value="1"/>
</dbReference>
<keyword evidence="2" id="KW-0813">Transport</keyword>
<dbReference type="PANTHER" id="PTHR42771">
    <property type="entry name" value="IRON(3+)-HYDROXAMATE IMPORT ATP-BINDING PROTEIN FHUC"/>
    <property type="match status" value="1"/>
</dbReference>
<dbReference type="InterPro" id="IPR038729">
    <property type="entry name" value="Rad50/SbcC_AAA"/>
</dbReference>
<dbReference type="SUPFAM" id="SSF52540">
    <property type="entry name" value="P-loop containing nucleoside triphosphate hydrolases"/>
    <property type="match status" value="1"/>
</dbReference>
<evidence type="ECO:0000256" key="7">
    <source>
        <dbReference type="ARBA" id="ARBA00023136"/>
    </source>
</evidence>
<keyword evidence="9" id="KW-0547">Nucleotide-binding</keyword>
<evidence type="ECO:0000256" key="3">
    <source>
        <dbReference type="ARBA" id="ARBA00022475"/>
    </source>
</evidence>
<dbReference type="GO" id="GO:0016887">
    <property type="term" value="F:ATP hydrolysis activity"/>
    <property type="evidence" value="ECO:0007669"/>
    <property type="project" value="InterPro"/>
</dbReference>
<dbReference type="GO" id="GO:0005524">
    <property type="term" value="F:ATP binding"/>
    <property type="evidence" value="ECO:0007669"/>
    <property type="project" value="UniProtKB-KW"/>
</dbReference>
<name>A0A268NXM7_SHOCL</name>
<dbReference type="SMART" id="SM00382">
    <property type="entry name" value="AAA"/>
    <property type="match status" value="1"/>
</dbReference>
<protein>
    <submittedName>
        <fullName evidence="9">ABC transporter ATP-binding protein</fullName>
    </submittedName>
</protein>
<keyword evidence="6" id="KW-0406">Ion transport</keyword>
<evidence type="ECO:0000256" key="2">
    <source>
        <dbReference type="ARBA" id="ARBA00022448"/>
    </source>
</evidence>
<dbReference type="InterPro" id="IPR051535">
    <property type="entry name" value="Siderophore_ABC-ATPase"/>
</dbReference>
<accession>A0A268NXM7</accession>
<reference evidence="9 10" key="1">
    <citation type="submission" date="2017-07" db="EMBL/GenBank/DDBJ databases">
        <title>Isolation and whole genome analysis of endospore-forming bacteria from heroin.</title>
        <authorList>
            <person name="Kalinowski J."/>
            <person name="Ahrens B."/>
            <person name="Al-Dilaimi A."/>
            <person name="Winkler A."/>
            <person name="Wibberg D."/>
            <person name="Schleenbecker U."/>
            <person name="Ruckert C."/>
            <person name="Wolfel R."/>
            <person name="Grass G."/>
        </authorList>
    </citation>
    <scope>NUCLEOTIDE SEQUENCE [LARGE SCALE GENOMIC DNA]</scope>
    <source>
        <strain evidence="9 10">7539</strain>
    </source>
</reference>
<dbReference type="GO" id="GO:0006826">
    <property type="term" value="P:iron ion transport"/>
    <property type="evidence" value="ECO:0007669"/>
    <property type="project" value="UniProtKB-KW"/>
</dbReference>
<keyword evidence="7" id="KW-0472">Membrane</keyword>
<dbReference type="GO" id="GO:0005886">
    <property type="term" value="C:plasma membrane"/>
    <property type="evidence" value="ECO:0007669"/>
    <property type="project" value="UniProtKB-SubCell"/>
</dbReference>
<keyword evidence="5" id="KW-0408">Iron</keyword>
<evidence type="ECO:0000256" key="5">
    <source>
        <dbReference type="ARBA" id="ARBA00023004"/>
    </source>
</evidence>
<sequence length="247" mass="28347">MIPRHMYITQLHYDKPANGRHLGFPHTLPFLQGFDSLSFKKPVTIFVGENGTGKSTLIETLAALMELNLEGGSKNHRFETEASHSSLYQYCRLTRGAYRPRDAYFYRAETFYNLATDMDQFAEGEGVLSQELFGRNLHTFSRGEAMTTLMNHRFFGNGFYLMDEPETGLSVNSQLQILLAIKERIAKNSQFIFATHSPILILYPGAQVFQLSEGGIEEIAAEETQLFKDWRMIMERNSYFIHQLFSD</sequence>
<keyword evidence="9" id="KW-0067">ATP-binding</keyword>
<dbReference type="InterPro" id="IPR027417">
    <property type="entry name" value="P-loop_NTPase"/>
</dbReference>
<organism evidence="9 10">
    <name type="scientific">Shouchella clausii</name>
    <name type="common">Alkalihalobacillus clausii</name>
    <dbReference type="NCBI Taxonomy" id="79880"/>
    <lineage>
        <taxon>Bacteria</taxon>
        <taxon>Bacillati</taxon>
        <taxon>Bacillota</taxon>
        <taxon>Bacilli</taxon>
        <taxon>Bacillales</taxon>
        <taxon>Bacillaceae</taxon>
        <taxon>Shouchella</taxon>
    </lineage>
</organism>
<dbReference type="InterPro" id="IPR003593">
    <property type="entry name" value="AAA+_ATPase"/>
</dbReference>
<comment type="caution">
    <text evidence="9">The sequence shown here is derived from an EMBL/GenBank/DDBJ whole genome shotgun (WGS) entry which is preliminary data.</text>
</comment>
<dbReference type="Pfam" id="PF13476">
    <property type="entry name" value="AAA_23"/>
    <property type="match status" value="1"/>
</dbReference>
<dbReference type="RefSeq" id="WP_035204439.1">
    <property type="nucleotide sequence ID" value="NZ_BOQQ01000005.1"/>
</dbReference>
<dbReference type="CDD" id="cd00267">
    <property type="entry name" value="ABC_ATPase"/>
    <property type="match status" value="1"/>
</dbReference>
<keyword evidence="4" id="KW-0410">Iron transport</keyword>
<dbReference type="EMBL" id="NPCC01000023">
    <property type="protein sequence ID" value="PAE88131.1"/>
    <property type="molecule type" value="Genomic_DNA"/>
</dbReference>
<evidence type="ECO:0000259" key="8">
    <source>
        <dbReference type="SMART" id="SM00382"/>
    </source>
</evidence>
<dbReference type="Proteomes" id="UP000216207">
    <property type="component" value="Unassembled WGS sequence"/>
</dbReference>
<proteinExistence type="predicted"/>
<evidence type="ECO:0000256" key="1">
    <source>
        <dbReference type="ARBA" id="ARBA00004202"/>
    </source>
</evidence>
<keyword evidence="3" id="KW-1003">Cell membrane</keyword>
<dbReference type="AlphaFoldDB" id="A0A268NXM7"/>
<dbReference type="GO" id="GO:0006302">
    <property type="term" value="P:double-strand break repair"/>
    <property type="evidence" value="ECO:0007669"/>
    <property type="project" value="InterPro"/>
</dbReference>
<gene>
    <name evidence="9" type="ORF">CHH72_14890</name>
</gene>
<evidence type="ECO:0000313" key="10">
    <source>
        <dbReference type="Proteomes" id="UP000216207"/>
    </source>
</evidence>
<evidence type="ECO:0000256" key="4">
    <source>
        <dbReference type="ARBA" id="ARBA00022496"/>
    </source>
</evidence>
<dbReference type="Gene3D" id="3.40.50.300">
    <property type="entry name" value="P-loop containing nucleotide triphosphate hydrolases"/>
    <property type="match status" value="2"/>
</dbReference>